<evidence type="ECO:0000313" key="8">
    <source>
        <dbReference type="Proteomes" id="UP000887574"/>
    </source>
</evidence>
<feature type="domain" description="C3H1-type" evidence="7">
    <location>
        <begin position="247"/>
        <end position="268"/>
    </location>
</feature>
<keyword evidence="4 5" id="KW-0862">Zinc</keyword>
<reference evidence="9" key="1">
    <citation type="submission" date="2022-11" db="UniProtKB">
        <authorList>
            <consortium name="WormBaseParasite"/>
        </authorList>
    </citation>
    <scope>IDENTIFICATION</scope>
</reference>
<feature type="region of interest" description="Disordered" evidence="6">
    <location>
        <begin position="619"/>
        <end position="649"/>
    </location>
</feature>
<feature type="compositionally biased region" description="Basic and acidic residues" evidence="6">
    <location>
        <begin position="560"/>
        <end position="569"/>
    </location>
</feature>
<dbReference type="SMART" id="SM00356">
    <property type="entry name" value="ZnF_C3H1"/>
    <property type="match status" value="3"/>
</dbReference>
<dbReference type="InterPro" id="IPR000571">
    <property type="entry name" value="Znf_CCCH"/>
</dbReference>
<dbReference type="GO" id="GO:0003723">
    <property type="term" value="F:RNA binding"/>
    <property type="evidence" value="ECO:0007669"/>
    <property type="project" value="InterPro"/>
</dbReference>
<feature type="compositionally biased region" description="Polar residues" evidence="6">
    <location>
        <begin position="133"/>
        <end position="143"/>
    </location>
</feature>
<feature type="region of interest" description="Disordered" evidence="6">
    <location>
        <begin position="543"/>
        <end position="569"/>
    </location>
</feature>
<accession>A0A915EI83</accession>
<feature type="compositionally biased region" description="Polar residues" evidence="6">
    <location>
        <begin position="689"/>
        <end position="698"/>
    </location>
</feature>
<evidence type="ECO:0000256" key="1">
    <source>
        <dbReference type="ARBA" id="ARBA00022723"/>
    </source>
</evidence>
<feature type="zinc finger region" description="C3H1-type" evidence="5">
    <location>
        <begin position="220"/>
        <end position="246"/>
    </location>
</feature>
<feature type="compositionally biased region" description="Polar residues" evidence="6">
    <location>
        <begin position="626"/>
        <end position="649"/>
    </location>
</feature>
<feature type="region of interest" description="Disordered" evidence="6">
    <location>
        <begin position="374"/>
        <end position="397"/>
    </location>
</feature>
<evidence type="ECO:0000256" key="2">
    <source>
        <dbReference type="ARBA" id="ARBA00022737"/>
    </source>
</evidence>
<evidence type="ECO:0000256" key="6">
    <source>
        <dbReference type="SAM" id="MobiDB-lite"/>
    </source>
</evidence>
<dbReference type="Gene3D" id="4.10.1000.10">
    <property type="entry name" value="Zinc finger, CCCH-type"/>
    <property type="match status" value="1"/>
</dbReference>
<feature type="region of interest" description="Disordered" evidence="6">
    <location>
        <begin position="1"/>
        <end position="90"/>
    </location>
</feature>
<keyword evidence="2" id="KW-0677">Repeat</keyword>
<name>A0A915EI83_9BILA</name>
<feature type="compositionally biased region" description="Basic and acidic residues" evidence="6">
    <location>
        <begin position="144"/>
        <end position="153"/>
    </location>
</feature>
<organism evidence="8 9">
    <name type="scientific">Ditylenchus dipsaci</name>
    <dbReference type="NCBI Taxonomy" id="166011"/>
    <lineage>
        <taxon>Eukaryota</taxon>
        <taxon>Metazoa</taxon>
        <taxon>Ecdysozoa</taxon>
        <taxon>Nematoda</taxon>
        <taxon>Chromadorea</taxon>
        <taxon>Rhabditida</taxon>
        <taxon>Tylenchina</taxon>
        <taxon>Tylenchomorpha</taxon>
        <taxon>Sphaerularioidea</taxon>
        <taxon>Anguinidae</taxon>
        <taxon>Anguininae</taxon>
        <taxon>Ditylenchus</taxon>
    </lineage>
</organism>
<dbReference type="GO" id="GO:0045892">
    <property type="term" value="P:negative regulation of DNA-templated transcription"/>
    <property type="evidence" value="ECO:0007669"/>
    <property type="project" value="InterPro"/>
</dbReference>
<dbReference type="PANTHER" id="PTHR13119:SF12">
    <property type="entry name" value="PROTEIN SUPPRESSOR OF SABLE"/>
    <property type="match status" value="1"/>
</dbReference>
<dbReference type="PANTHER" id="PTHR13119">
    <property type="entry name" value="ZINC FINGER CCCH DOMAIN-CONTAINING PROTEI"/>
    <property type="match status" value="1"/>
</dbReference>
<proteinExistence type="predicted"/>
<dbReference type="InterPro" id="IPR036855">
    <property type="entry name" value="Znf_CCCH_sf"/>
</dbReference>
<dbReference type="PROSITE" id="PS50103">
    <property type="entry name" value="ZF_C3H1"/>
    <property type="match status" value="2"/>
</dbReference>
<evidence type="ECO:0000313" key="9">
    <source>
        <dbReference type="WBParaSite" id="jg6963.1"/>
    </source>
</evidence>
<dbReference type="GO" id="GO:0008270">
    <property type="term" value="F:zinc ion binding"/>
    <property type="evidence" value="ECO:0007669"/>
    <property type="project" value="UniProtKB-KW"/>
</dbReference>
<feature type="compositionally biased region" description="Low complexity" evidence="6">
    <location>
        <begin position="386"/>
        <end position="397"/>
    </location>
</feature>
<dbReference type="Proteomes" id="UP000887574">
    <property type="component" value="Unplaced"/>
</dbReference>
<feature type="region of interest" description="Disordered" evidence="6">
    <location>
        <begin position="122"/>
        <end position="199"/>
    </location>
</feature>
<keyword evidence="1 5" id="KW-0479">Metal-binding</keyword>
<feature type="compositionally biased region" description="Basic and acidic residues" evidence="6">
    <location>
        <begin position="8"/>
        <end position="21"/>
    </location>
</feature>
<feature type="zinc finger region" description="C3H1-type" evidence="5">
    <location>
        <begin position="247"/>
        <end position="268"/>
    </location>
</feature>
<keyword evidence="3 5" id="KW-0863">Zinc-finger</keyword>
<evidence type="ECO:0000256" key="5">
    <source>
        <dbReference type="PROSITE-ProRule" id="PRU00723"/>
    </source>
</evidence>
<dbReference type="InterPro" id="IPR045124">
    <property type="entry name" value="Su(sable)-like"/>
</dbReference>
<feature type="domain" description="C3H1-type" evidence="7">
    <location>
        <begin position="220"/>
        <end position="246"/>
    </location>
</feature>
<dbReference type="GO" id="GO:0005634">
    <property type="term" value="C:nucleus"/>
    <property type="evidence" value="ECO:0007669"/>
    <property type="project" value="TreeGrafter"/>
</dbReference>
<protein>
    <submittedName>
        <fullName evidence="9">C3H1-type domain-containing protein</fullName>
    </submittedName>
</protein>
<sequence length="776" mass="84419">MSSTETADLVKQESMEEREAAQIEDGELPRTSSSSSSRTRESSSAKSSKKNFMLVSVPGGSSASSSQHRSSNKSSSSKSYKDYDSVGKSTKQIANQDALLLNSWVCLDPNEEYYGVANTSEMVGGEEKPGNENDPSGVSSTTPMDDKDYRMAEEGALADQDLGGGFGEDSDYRRMAHSPVRQDRRRRRSNSPDDYQNPREGFCRDGDDCAYSHLASDSHRRTDLCKYYQHGYCKKGLACLHLHGEYPCKAFHKGECSKEQCQYSHQALDDFTQPIFDQMMRDEELASRVSLPSHPLRRKVLLPLGPETSMNESQNSNDQSFIPPPSVVVPVLSSMPPAVMVKTEQDKVMAQTGTYGFFNPITPVSSSVSSTTSMQQQPVIPPPHLSPFSSPPNNNNNSFVLPVPHTAPANLPPTVTFTPTLPTQSAPNLQSSPKMNLSNVKVEIKPEPEPMVEPDSILSGGFNINQMLEKITQQVNASSVVEEVEDSPASPPSFFNDTSMFQDTKMIPVIQSSPSLKNDPRVKKQVESQFDQGTENLKLATSLLPPLPLSGTSATPKPTKPIDPRTKDPGRKLLLRQQAGPFEEFSLEKLVQKQIQMANKLAQDSQPHTTTEEADVDHRPAFGGAASSQSQHHSVPSNGSNTFAQPSLTTTGFGNASKFPVQDPAFANLSAFEPPPFTNPGFQAPAGASPNQYGGQHTSYYSEPNDFSRGGDIGDSEEGTTLITEELLATTGDLATIENTKMELATQATATAILHNLLLELILVKKGATMGVEKLL</sequence>
<feature type="compositionally biased region" description="Low complexity" evidence="6">
    <location>
        <begin position="543"/>
        <end position="556"/>
    </location>
</feature>
<feature type="region of interest" description="Disordered" evidence="6">
    <location>
        <begin position="670"/>
        <end position="698"/>
    </location>
</feature>
<evidence type="ECO:0000256" key="4">
    <source>
        <dbReference type="ARBA" id="ARBA00022833"/>
    </source>
</evidence>
<dbReference type="AlphaFoldDB" id="A0A915EI83"/>
<feature type="compositionally biased region" description="Low complexity" evidence="6">
    <location>
        <begin position="61"/>
        <end position="78"/>
    </location>
</feature>
<dbReference type="WBParaSite" id="jg6963.1">
    <property type="protein sequence ID" value="jg6963.1"/>
    <property type="gene ID" value="jg6963"/>
</dbReference>
<dbReference type="SUPFAM" id="SSF90229">
    <property type="entry name" value="CCCH zinc finger"/>
    <property type="match status" value="2"/>
</dbReference>
<evidence type="ECO:0000256" key="3">
    <source>
        <dbReference type="ARBA" id="ARBA00022771"/>
    </source>
</evidence>
<evidence type="ECO:0000259" key="7">
    <source>
        <dbReference type="PROSITE" id="PS50103"/>
    </source>
</evidence>
<keyword evidence="8" id="KW-1185">Reference proteome</keyword>